<reference evidence="7 8" key="1">
    <citation type="submission" date="2021-06" db="EMBL/GenBank/DDBJ databases">
        <title>A haploid diamondback moth (Plutella xylostella L.) genome assembly resolves 31 chromosomes and identifies a diamide resistance mutation.</title>
        <authorList>
            <person name="Ward C.M."/>
            <person name="Perry K.D."/>
            <person name="Baker G."/>
            <person name="Powis K."/>
            <person name="Heckel D.G."/>
            <person name="Baxter S.W."/>
        </authorList>
    </citation>
    <scope>NUCLEOTIDE SEQUENCE [LARGE SCALE GENOMIC DNA]</scope>
    <source>
        <strain evidence="7 8">LV</strain>
        <tissue evidence="7">Single pupa</tissue>
    </source>
</reference>
<feature type="transmembrane region" description="Helical" evidence="6">
    <location>
        <begin position="349"/>
        <end position="381"/>
    </location>
</feature>
<feature type="transmembrane region" description="Helical" evidence="6">
    <location>
        <begin position="42"/>
        <end position="60"/>
    </location>
</feature>
<protein>
    <submittedName>
        <fullName evidence="7">Uncharacterized protein</fullName>
    </submittedName>
</protein>
<comment type="similarity">
    <text evidence="2">Belongs to the SLC13A/DASS transporter (TC 2.A.47) family. NADC subfamily.</text>
</comment>
<evidence type="ECO:0000256" key="2">
    <source>
        <dbReference type="ARBA" id="ARBA00006772"/>
    </source>
</evidence>
<organism evidence="7 8">
    <name type="scientific">Plutella xylostella</name>
    <name type="common">Diamondback moth</name>
    <name type="synonym">Plutella maculipennis</name>
    <dbReference type="NCBI Taxonomy" id="51655"/>
    <lineage>
        <taxon>Eukaryota</taxon>
        <taxon>Metazoa</taxon>
        <taxon>Ecdysozoa</taxon>
        <taxon>Arthropoda</taxon>
        <taxon>Hexapoda</taxon>
        <taxon>Insecta</taxon>
        <taxon>Pterygota</taxon>
        <taxon>Neoptera</taxon>
        <taxon>Endopterygota</taxon>
        <taxon>Lepidoptera</taxon>
        <taxon>Glossata</taxon>
        <taxon>Ditrysia</taxon>
        <taxon>Yponomeutoidea</taxon>
        <taxon>Plutellidae</taxon>
        <taxon>Plutella</taxon>
    </lineage>
</organism>
<dbReference type="PANTHER" id="PTHR10283">
    <property type="entry name" value="SOLUTE CARRIER FAMILY 13 MEMBER"/>
    <property type="match status" value="1"/>
</dbReference>
<feature type="transmembrane region" description="Helical" evidence="6">
    <location>
        <begin position="81"/>
        <end position="109"/>
    </location>
</feature>
<keyword evidence="3 6" id="KW-0812">Transmembrane</keyword>
<feature type="transmembrane region" description="Helical" evidence="6">
    <location>
        <begin position="393"/>
        <end position="413"/>
    </location>
</feature>
<dbReference type="Pfam" id="PF00939">
    <property type="entry name" value="Na_sulph_symp"/>
    <property type="match status" value="1"/>
</dbReference>
<keyword evidence="8" id="KW-1185">Reference proteome</keyword>
<evidence type="ECO:0000256" key="3">
    <source>
        <dbReference type="ARBA" id="ARBA00022692"/>
    </source>
</evidence>
<name>A0ABQ7QDK1_PLUXY</name>
<comment type="subcellular location">
    <subcellularLocation>
        <location evidence="1">Membrane</location>
        <topology evidence="1">Multi-pass membrane protein</topology>
    </subcellularLocation>
</comment>
<comment type="caution">
    <text evidence="7">The sequence shown here is derived from an EMBL/GenBank/DDBJ whole genome shotgun (WGS) entry which is preliminary data.</text>
</comment>
<dbReference type="InterPro" id="IPR001898">
    <property type="entry name" value="SLC13A/DASS"/>
</dbReference>
<keyword evidence="4 6" id="KW-1133">Transmembrane helix</keyword>
<feature type="transmembrane region" description="Helical" evidence="6">
    <location>
        <begin position="231"/>
        <end position="253"/>
    </location>
</feature>
<evidence type="ECO:0000256" key="1">
    <source>
        <dbReference type="ARBA" id="ARBA00004141"/>
    </source>
</evidence>
<dbReference type="EMBL" id="JAHIBW010000017">
    <property type="protein sequence ID" value="KAG7302850.1"/>
    <property type="molecule type" value="Genomic_DNA"/>
</dbReference>
<proteinExistence type="inferred from homology"/>
<feature type="transmembrane region" description="Helical" evidence="6">
    <location>
        <begin position="171"/>
        <end position="195"/>
    </location>
</feature>
<evidence type="ECO:0000313" key="8">
    <source>
        <dbReference type="Proteomes" id="UP000823941"/>
    </source>
</evidence>
<dbReference type="Proteomes" id="UP000823941">
    <property type="component" value="Chromosome 17"/>
</dbReference>
<accession>A0ABQ7QDK1</accession>
<sequence>MMFWFLLLHPVHVPVVGFLPVFMFPLTGVLTTDDVTNCYFNQNIALMIIGGMLSMLINNSGLDKRIALFILTRKKLTGKMLLYKASLAAFLLSIVCHRLLACVTIYSLFENVSVPITGTDSDYLKTRNVINNAIQTSSIFGSIVMVHTSFTTMAFKAMYSELGPRDDIFNYLQLAAFTLPVAIVLLVLNTIYYSLLLNRNSEPGMNAMQEGIDYQRRDLPAMSGHEKCSGIFTFAAILLFFLLYSEWLGYLYTPSGVNDVTIAAIFVFILSMLPKELFFFKYVTAKDKSDLPPRRPTSSLLFWKFVDQNTNYGYMFLIGSGVVLYRAISKRALNTRIQQNIEPLFDTDWYVASLQVVLLAGLLPNMISSIGACILFLPMILSFGTTSTWSNKIHLGALGVGIASSFGFMHPFRHTPAFYCHNNGKTPIREMRRLGIGSVVISIIVLWIALCFYAPVVWPSEAPFYGPAVNITQIPPPPAPAR</sequence>
<dbReference type="PANTHER" id="PTHR10283:SF82">
    <property type="entry name" value="SOLUTE CARRIER FAMILY 13 MEMBER 2"/>
    <property type="match status" value="1"/>
</dbReference>
<feature type="transmembrane region" description="Helical" evidence="6">
    <location>
        <begin position="260"/>
        <end position="280"/>
    </location>
</feature>
<evidence type="ECO:0000313" key="7">
    <source>
        <dbReference type="EMBL" id="KAG7302850.1"/>
    </source>
</evidence>
<gene>
    <name evidence="7" type="ORF">JYU34_012831</name>
</gene>
<keyword evidence="5 6" id="KW-0472">Membrane</keyword>
<evidence type="ECO:0000256" key="4">
    <source>
        <dbReference type="ARBA" id="ARBA00022989"/>
    </source>
</evidence>
<evidence type="ECO:0000256" key="6">
    <source>
        <dbReference type="SAM" id="Phobius"/>
    </source>
</evidence>
<evidence type="ECO:0000256" key="5">
    <source>
        <dbReference type="ARBA" id="ARBA00023136"/>
    </source>
</evidence>
<feature type="transmembrane region" description="Helical" evidence="6">
    <location>
        <begin position="129"/>
        <end position="150"/>
    </location>
</feature>
<feature type="transmembrane region" description="Helical" evidence="6">
    <location>
        <begin position="434"/>
        <end position="456"/>
    </location>
</feature>